<keyword evidence="2" id="KW-0732">Signal</keyword>
<evidence type="ECO:0000313" key="4">
    <source>
        <dbReference type="Proteomes" id="UP000030152"/>
    </source>
</evidence>
<proteinExistence type="predicted"/>
<dbReference type="Proteomes" id="UP000030152">
    <property type="component" value="Unassembled WGS sequence"/>
</dbReference>
<reference evidence="3 4" key="1">
    <citation type="submission" date="2013-09" db="EMBL/GenBank/DDBJ databases">
        <authorList>
            <person name="Zeng Z."/>
            <person name="Chen C."/>
        </authorList>
    </citation>
    <scope>NUCLEOTIDE SEQUENCE [LARGE SCALE GENOMIC DNA]</scope>
    <source>
        <strain evidence="3 4">WB 3.3-2</strain>
    </source>
</reference>
<evidence type="ECO:0000256" key="2">
    <source>
        <dbReference type="SAM" id="SignalP"/>
    </source>
</evidence>
<dbReference type="SMART" id="SM00248">
    <property type="entry name" value="ANK"/>
    <property type="match status" value="2"/>
</dbReference>
<accession>A0A0A2LZ74</accession>
<dbReference type="Gene3D" id="1.25.40.20">
    <property type="entry name" value="Ankyrin repeat-containing domain"/>
    <property type="match status" value="1"/>
</dbReference>
<dbReference type="PANTHER" id="PTHR22677">
    <property type="entry name" value="ANKYRIN REPEAT DOMAIN-CONTAINING PROTEIN 60"/>
    <property type="match status" value="1"/>
</dbReference>
<keyword evidence="1" id="KW-0040">ANK repeat</keyword>
<dbReference type="RefSeq" id="WP_020214329.1">
    <property type="nucleotide sequence ID" value="NZ_JRLX01000024.1"/>
</dbReference>
<dbReference type="OrthoDB" id="1374157at2"/>
<organism evidence="3 4">
    <name type="scientific">Flavobacterium rivuli WB 3.3-2 = DSM 21788</name>
    <dbReference type="NCBI Taxonomy" id="1121895"/>
    <lineage>
        <taxon>Bacteria</taxon>
        <taxon>Pseudomonadati</taxon>
        <taxon>Bacteroidota</taxon>
        <taxon>Flavobacteriia</taxon>
        <taxon>Flavobacteriales</taxon>
        <taxon>Flavobacteriaceae</taxon>
        <taxon>Flavobacterium</taxon>
    </lineage>
</organism>
<feature type="repeat" description="ANK" evidence="1">
    <location>
        <begin position="39"/>
        <end position="71"/>
    </location>
</feature>
<dbReference type="SUPFAM" id="SSF48403">
    <property type="entry name" value="Ankyrin repeat"/>
    <property type="match status" value="1"/>
</dbReference>
<dbReference type="EMBL" id="JRLX01000024">
    <property type="protein sequence ID" value="KGO85319.1"/>
    <property type="molecule type" value="Genomic_DNA"/>
</dbReference>
<dbReference type="InterPro" id="IPR002110">
    <property type="entry name" value="Ankyrin_rpt"/>
</dbReference>
<feature type="chain" id="PRO_5002002537" evidence="2">
    <location>
        <begin position="23"/>
        <end position="130"/>
    </location>
</feature>
<sequence>MKKSIIYLSFALIALFSNVATATASGSHVSKFGLVTKYKNTTPLAAAVAKGDLDAVKKFIKYGADVNEKSNGMTPLMVAARYNQVEIISLLLENGANAKTINESGLTALKYAKLSNAQEAAIVIEKALNA</sequence>
<dbReference type="PROSITE" id="PS50088">
    <property type="entry name" value="ANK_REPEAT"/>
    <property type="match status" value="2"/>
</dbReference>
<dbReference type="STRING" id="1121895.GCA_000378485_03166"/>
<name>A0A0A2LZ74_9FLAO</name>
<comment type="caution">
    <text evidence="3">The sequence shown here is derived from an EMBL/GenBank/DDBJ whole genome shotgun (WGS) entry which is preliminary data.</text>
</comment>
<dbReference type="PROSITE" id="PS50297">
    <property type="entry name" value="ANK_REP_REGION"/>
    <property type="match status" value="2"/>
</dbReference>
<dbReference type="PANTHER" id="PTHR22677:SF4">
    <property type="entry name" value="USHER SYNDROME TYPE-1G PROTEIN-LIKE PROTEIN"/>
    <property type="match status" value="1"/>
</dbReference>
<keyword evidence="4" id="KW-1185">Reference proteome</keyword>
<feature type="repeat" description="ANK" evidence="1">
    <location>
        <begin position="71"/>
        <end position="103"/>
    </location>
</feature>
<dbReference type="AlphaFoldDB" id="A0A0A2LZ74"/>
<evidence type="ECO:0000313" key="3">
    <source>
        <dbReference type="EMBL" id="KGO85319.1"/>
    </source>
</evidence>
<dbReference type="InterPro" id="IPR039323">
    <property type="entry name" value="ANKRD_45/46/60"/>
</dbReference>
<protein>
    <submittedName>
        <fullName evidence="3">Ankyrin</fullName>
    </submittedName>
</protein>
<dbReference type="InterPro" id="IPR036770">
    <property type="entry name" value="Ankyrin_rpt-contain_sf"/>
</dbReference>
<gene>
    <name evidence="3" type="ORF">Q765_17025</name>
</gene>
<dbReference type="eggNOG" id="COG0666">
    <property type="taxonomic scope" value="Bacteria"/>
</dbReference>
<feature type="signal peptide" evidence="2">
    <location>
        <begin position="1"/>
        <end position="22"/>
    </location>
</feature>
<dbReference type="Pfam" id="PF12796">
    <property type="entry name" value="Ank_2"/>
    <property type="match status" value="1"/>
</dbReference>
<evidence type="ECO:0000256" key="1">
    <source>
        <dbReference type="PROSITE-ProRule" id="PRU00023"/>
    </source>
</evidence>